<keyword evidence="2" id="KW-1185">Reference proteome</keyword>
<sequence length="96" mass="11174">MEECLEQEPRTYNSLQLAQKLEKERSVKLSPDWLRQVLKKTRRAKFAREVTSQEYPRKLQDFDGIEVVECDEVDVGVNQSVIVANSVRKREPNPGL</sequence>
<protein>
    <submittedName>
        <fullName evidence="1">Transposase</fullName>
    </submittedName>
</protein>
<evidence type="ECO:0000313" key="1">
    <source>
        <dbReference type="EMBL" id="GBE95459.1"/>
    </source>
</evidence>
<dbReference type="Proteomes" id="UP000236527">
    <property type="component" value="Unassembled WGS sequence"/>
</dbReference>
<reference evidence="2" key="1">
    <citation type="journal article" date="2018" name="Genome Announc.">
        <title>Draft Genome Sequence of the Nitrogen-Fixing and Hormogonia-Inducing Cyanobacterium Nostoc cycadae Strain WK-1, Isolated from the Coralloid Roots of Cycas revoluta.</title>
        <authorList>
            <person name="Kanesaki Y."/>
            <person name="Hirose M."/>
            <person name="Hirose Y."/>
            <person name="Fujisawa T."/>
            <person name="Nakamura Y."/>
            <person name="Watanabe S."/>
            <person name="Matsunaga S."/>
            <person name="Uchida H."/>
            <person name="Murakami A."/>
        </authorList>
    </citation>
    <scope>NUCLEOTIDE SEQUENCE [LARGE SCALE GENOMIC DNA]</scope>
    <source>
        <strain evidence="2">WK-1</strain>
    </source>
</reference>
<accession>A0A2H6LQG6</accession>
<proteinExistence type="predicted"/>
<evidence type="ECO:0000313" key="2">
    <source>
        <dbReference type="Proteomes" id="UP000236527"/>
    </source>
</evidence>
<dbReference type="AlphaFoldDB" id="A0A2H6LQG6"/>
<gene>
    <name evidence="1" type="ORF">NCWK1_5247</name>
</gene>
<organism evidence="1 2">
    <name type="scientific">Nostoc cycadae WK-1</name>
    <dbReference type="NCBI Taxonomy" id="1861711"/>
    <lineage>
        <taxon>Bacteria</taxon>
        <taxon>Bacillati</taxon>
        <taxon>Cyanobacteriota</taxon>
        <taxon>Cyanophyceae</taxon>
        <taxon>Nostocales</taxon>
        <taxon>Nostocaceae</taxon>
        <taxon>Nostoc</taxon>
    </lineage>
</organism>
<dbReference type="EMBL" id="BDGE01000105">
    <property type="protein sequence ID" value="GBE95459.1"/>
    <property type="molecule type" value="Genomic_DNA"/>
</dbReference>
<comment type="caution">
    <text evidence="1">The sequence shown here is derived from an EMBL/GenBank/DDBJ whole genome shotgun (WGS) entry which is preliminary data.</text>
</comment>
<name>A0A2H6LQG6_9NOSO</name>